<protein>
    <submittedName>
        <fullName evidence="2">Uncharacterized protein</fullName>
    </submittedName>
</protein>
<feature type="region of interest" description="Disordered" evidence="1">
    <location>
        <begin position="1"/>
        <end position="31"/>
    </location>
</feature>
<keyword evidence="3" id="KW-1185">Reference proteome</keyword>
<dbReference type="EMBL" id="CADEAL010004343">
    <property type="protein sequence ID" value="CAB1457452.1"/>
    <property type="molecule type" value="Genomic_DNA"/>
</dbReference>
<evidence type="ECO:0000256" key="1">
    <source>
        <dbReference type="SAM" id="MobiDB-lite"/>
    </source>
</evidence>
<dbReference type="Proteomes" id="UP001153269">
    <property type="component" value="Unassembled WGS sequence"/>
</dbReference>
<sequence>MAFMTPSNSPTSPHSHSSALHDIPGGGRDLQNHKACVDGSLCNKVHAVSVSQGSSKKARNISQQPHPPSRYQSSLRTHIHYSVLKLRWETPYFNSGRYSYLGRLSS</sequence>
<proteinExistence type="predicted"/>
<comment type="caution">
    <text evidence="2">The sequence shown here is derived from an EMBL/GenBank/DDBJ whole genome shotgun (WGS) entry which is preliminary data.</text>
</comment>
<organism evidence="2 3">
    <name type="scientific">Pleuronectes platessa</name>
    <name type="common">European plaice</name>
    <dbReference type="NCBI Taxonomy" id="8262"/>
    <lineage>
        <taxon>Eukaryota</taxon>
        <taxon>Metazoa</taxon>
        <taxon>Chordata</taxon>
        <taxon>Craniata</taxon>
        <taxon>Vertebrata</taxon>
        <taxon>Euteleostomi</taxon>
        <taxon>Actinopterygii</taxon>
        <taxon>Neopterygii</taxon>
        <taxon>Teleostei</taxon>
        <taxon>Neoteleostei</taxon>
        <taxon>Acanthomorphata</taxon>
        <taxon>Carangaria</taxon>
        <taxon>Pleuronectiformes</taxon>
        <taxon>Pleuronectoidei</taxon>
        <taxon>Pleuronectidae</taxon>
        <taxon>Pleuronectes</taxon>
    </lineage>
</organism>
<evidence type="ECO:0000313" key="3">
    <source>
        <dbReference type="Proteomes" id="UP001153269"/>
    </source>
</evidence>
<name>A0A9N7VYB6_PLEPL</name>
<accession>A0A9N7VYB6</accession>
<feature type="region of interest" description="Disordered" evidence="1">
    <location>
        <begin position="51"/>
        <end position="73"/>
    </location>
</feature>
<feature type="compositionally biased region" description="Low complexity" evidence="1">
    <location>
        <begin position="1"/>
        <end position="18"/>
    </location>
</feature>
<gene>
    <name evidence="2" type="ORF">PLEPLA_LOCUS45276</name>
</gene>
<dbReference type="AlphaFoldDB" id="A0A9N7VYB6"/>
<evidence type="ECO:0000313" key="2">
    <source>
        <dbReference type="EMBL" id="CAB1457452.1"/>
    </source>
</evidence>
<reference evidence="2" key="1">
    <citation type="submission" date="2020-03" db="EMBL/GenBank/DDBJ databases">
        <authorList>
            <person name="Weist P."/>
        </authorList>
    </citation>
    <scope>NUCLEOTIDE SEQUENCE</scope>
</reference>